<protein>
    <recommendedName>
        <fullName evidence="1">ERAP1-like C-terminal domain-containing protein</fullName>
    </recommendedName>
</protein>
<dbReference type="Pfam" id="PF11838">
    <property type="entry name" value="ERAP1_C"/>
    <property type="match status" value="1"/>
</dbReference>
<dbReference type="Gene3D" id="1.25.50.20">
    <property type="match status" value="1"/>
</dbReference>
<keyword evidence="3" id="KW-1185">Reference proteome</keyword>
<dbReference type="OrthoDB" id="6282238at2759"/>
<evidence type="ECO:0000259" key="1">
    <source>
        <dbReference type="Pfam" id="PF11838"/>
    </source>
</evidence>
<gene>
    <name evidence="2" type="ORF">DILT_LOCUS18802</name>
</gene>
<sequence length="101" mass="11034">MGVTGSAAGRRALWRLVKTRIGTLPEELATLAMLSYVLKGSCADFCDMNRHAEVKTFFDTHPVSCVRAVNQALESVKINSKIAQRDYADAAAFLRSLVNTS</sequence>
<organism evidence="2 3">
    <name type="scientific">Dibothriocephalus latus</name>
    <name type="common">Fish tapeworm</name>
    <name type="synonym">Diphyllobothrium latum</name>
    <dbReference type="NCBI Taxonomy" id="60516"/>
    <lineage>
        <taxon>Eukaryota</taxon>
        <taxon>Metazoa</taxon>
        <taxon>Spiralia</taxon>
        <taxon>Lophotrochozoa</taxon>
        <taxon>Platyhelminthes</taxon>
        <taxon>Cestoda</taxon>
        <taxon>Eucestoda</taxon>
        <taxon>Diphyllobothriidea</taxon>
        <taxon>Diphyllobothriidae</taxon>
        <taxon>Dibothriocephalus</taxon>
    </lineage>
</organism>
<evidence type="ECO:0000313" key="3">
    <source>
        <dbReference type="Proteomes" id="UP000281553"/>
    </source>
</evidence>
<dbReference type="AlphaFoldDB" id="A0A3P7RNM5"/>
<feature type="domain" description="ERAP1-like C-terminal" evidence="1">
    <location>
        <begin position="2"/>
        <end position="77"/>
    </location>
</feature>
<reference evidence="2 3" key="1">
    <citation type="submission" date="2018-11" db="EMBL/GenBank/DDBJ databases">
        <authorList>
            <consortium name="Pathogen Informatics"/>
        </authorList>
    </citation>
    <scope>NUCLEOTIDE SEQUENCE [LARGE SCALE GENOMIC DNA]</scope>
</reference>
<evidence type="ECO:0000313" key="2">
    <source>
        <dbReference type="EMBL" id="VDN42349.1"/>
    </source>
</evidence>
<dbReference type="Proteomes" id="UP000281553">
    <property type="component" value="Unassembled WGS sequence"/>
</dbReference>
<name>A0A3P7RNM5_DIBLA</name>
<dbReference type="EMBL" id="UYRU01104383">
    <property type="protein sequence ID" value="VDN42349.1"/>
    <property type="molecule type" value="Genomic_DNA"/>
</dbReference>
<proteinExistence type="predicted"/>
<accession>A0A3P7RNM5</accession>
<dbReference type="InterPro" id="IPR024571">
    <property type="entry name" value="ERAP1-like_C_dom"/>
</dbReference>